<name>A0A1N6FLK6_9BACT</name>
<dbReference type="PANTHER" id="PTHR30329">
    <property type="entry name" value="STATOR ELEMENT OF FLAGELLAR MOTOR COMPLEX"/>
    <property type="match status" value="1"/>
</dbReference>
<feature type="chain" id="PRO_5013178756" evidence="5">
    <location>
        <begin position="20"/>
        <end position="215"/>
    </location>
</feature>
<evidence type="ECO:0000259" key="6">
    <source>
        <dbReference type="PROSITE" id="PS51123"/>
    </source>
</evidence>
<dbReference type="RefSeq" id="WP_074216199.1">
    <property type="nucleotide sequence ID" value="NZ_FSRG01000004.1"/>
</dbReference>
<reference evidence="8" key="1">
    <citation type="submission" date="2016-11" db="EMBL/GenBank/DDBJ databases">
        <authorList>
            <person name="Varghese N."/>
            <person name="Submissions S."/>
        </authorList>
    </citation>
    <scope>NUCLEOTIDE SEQUENCE [LARGE SCALE GENOMIC DNA]</scope>
    <source>
        <strain evidence="8">DSM 17456</strain>
    </source>
</reference>
<dbReference type="Gene3D" id="3.30.1330.60">
    <property type="entry name" value="OmpA-like domain"/>
    <property type="match status" value="1"/>
</dbReference>
<dbReference type="GO" id="GO:0009279">
    <property type="term" value="C:cell outer membrane"/>
    <property type="evidence" value="ECO:0007669"/>
    <property type="project" value="UniProtKB-SubCell"/>
</dbReference>
<feature type="domain" description="OmpA-like" evidence="6">
    <location>
        <begin position="101"/>
        <end position="213"/>
    </location>
</feature>
<evidence type="ECO:0000256" key="3">
    <source>
        <dbReference type="ARBA" id="ARBA00023237"/>
    </source>
</evidence>
<dbReference type="PANTHER" id="PTHR30329:SF21">
    <property type="entry name" value="LIPOPROTEIN YIAD-RELATED"/>
    <property type="match status" value="1"/>
</dbReference>
<sequence>MVRYCKVLLVCFLCATMFGCTSLHTQQQKGTAYGAGIGAGVGAIVGQAIGKDTKGTLIGAGIGALVGGLAGNQIGRYMDMQEQDLRNAIAASEAASVRREQDVLRATFKGEAYFDFDKSTLKPGAYYELRRIADVLNKYPQTTIEVGGHTDTRGSASYNQKLSERRAMAVKDELIRNGVAPHRIRAVGYGETRPISSSDSVNRRVEILIVPIQQG</sequence>
<dbReference type="Proteomes" id="UP000184694">
    <property type="component" value="Unassembled WGS sequence"/>
</dbReference>
<proteinExistence type="predicted"/>
<evidence type="ECO:0000313" key="7">
    <source>
        <dbReference type="EMBL" id="SIN96135.1"/>
    </source>
</evidence>
<keyword evidence="8" id="KW-1185">Reference proteome</keyword>
<evidence type="ECO:0000256" key="1">
    <source>
        <dbReference type="ARBA" id="ARBA00004442"/>
    </source>
</evidence>
<dbReference type="InterPro" id="IPR006665">
    <property type="entry name" value="OmpA-like"/>
</dbReference>
<keyword evidence="5" id="KW-0732">Signal</keyword>
<dbReference type="PROSITE" id="PS51257">
    <property type="entry name" value="PROKAR_LIPOPROTEIN"/>
    <property type="match status" value="1"/>
</dbReference>
<dbReference type="InterPro" id="IPR027367">
    <property type="entry name" value="Gly-zipper_YMGG"/>
</dbReference>
<dbReference type="PROSITE" id="PS51123">
    <property type="entry name" value="OMPA_2"/>
    <property type="match status" value="1"/>
</dbReference>
<evidence type="ECO:0000256" key="2">
    <source>
        <dbReference type="ARBA" id="ARBA00023136"/>
    </source>
</evidence>
<evidence type="ECO:0000256" key="4">
    <source>
        <dbReference type="PROSITE-ProRule" id="PRU00473"/>
    </source>
</evidence>
<dbReference type="PROSITE" id="PS01068">
    <property type="entry name" value="OMPA_1"/>
    <property type="match status" value="1"/>
</dbReference>
<dbReference type="EMBL" id="FSRG01000004">
    <property type="protein sequence ID" value="SIN96135.1"/>
    <property type="molecule type" value="Genomic_DNA"/>
</dbReference>
<protein>
    <submittedName>
        <fullName evidence="7">Outer membrane protein OmpA</fullName>
    </submittedName>
</protein>
<accession>A0A1N6FLK6</accession>
<keyword evidence="3" id="KW-0998">Cell outer membrane</keyword>
<dbReference type="Pfam" id="PF00691">
    <property type="entry name" value="OmpA"/>
    <property type="match status" value="1"/>
</dbReference>
<dbReference type="PRINTS" id="PR01021">
    <property type="entry name" value="OMPADOMAIN"/>
</dbReference>
<dbReference type="CDD" id="cd07185">
    <property type="entry name" value="OmpA_C-like"/>
    <property type="match status" value="1"/>
</dbReference>
<organism evidence="7 8">
    <name type="scientific">Halodesulfovibrio marinisediminis DSM 17456</name>
    <dbReference type="NCBI Taxonomy" id="1121457"/>
    <lineage>
        <taxon>Bacteria</taxon>
        <taxon>Pseudomonadati</taxon>
        <taxon>Thermodesulfobacteriota</taxon>
        <taxon>Desulfovibrionia</taxon>
        <taxon>Desulfovibrionales</taxon>
        <taxon>Desulfovibrionaceae</taxon>
        <taxon>Halodesulfovibrio</taxon>
    </lineage>
</organism>
<dbReference type="AlphaFoldDB" id="A0A1N6FLK6"/>
<keyword evidence="2 4" id="KW-0472">Membrane</keyword>
<evidence type="ECO:0000313" key="8">
    <source>
        <dbReference type="Proteomes" id="UP000184694"/>
    </source>
</evidence>
<comment type="subcellular location">
    <subcellularLocation>
        <location evidence="1">Cell outer membrane</location>
    </subcellularLocation>
</comment>
<dbReference type="OrthoDB" id="5422390at2"/>
<evidence type="ECO:0000256" key="5">
    <source>
        <dbReference type="SAM" id="SignalP"/>
    </source>
</evidence>
<feature type="signal peptide" evidence="5">
    <location>
        <begin position="1"/>
        <end position="19"/>
    </location>
</feature>
<dbReference type="Pfam" id="PF13441">
    <property type="entry name" value="Gly-zipper_YMGG"/>
    <property type="match status" value="1"/>
</dbReference>
<gene>
    <name evidence="7" type="ORF">SAMN02745161_1379</name>
</gene>
<dbReference type="InterPro" id="IPR006664">
    <property type="entry name" value="OMP_bac"/>
</dbReference>
<dbReference type="InterPro" id="IPR050330">
    <property type="entry name" value="Bact_OuterMem_StrucFunc"/>
</dbReference>
<dbReference type="InterPro" id="IPR036737">
    <property type="entry name" value="OmpA-like_sf"/>
</dbReference>
<dbReference type="InterPro" id="IPR006690">
    <property type="entry name" value="OMPA-like_CS"/>
</dbReference>
<dbReference type="SUPFAM" id="SSF103088">
    <property type="entry name" value="OmpA-like"/>
    <property type="match status" value="1"/>
</dbReference>
<dbReference type="STRING" id="1121457.SAMN02745161_1379"/>